<dbReference type="Pfam" id="PF00109">
    <property type="entry name" value="ketoacyl-synt"/>
    <property type="match status" value="1"/>
</dbReference>
<feature type="chain" id="PRO_5019071760" description="beta-ketoacyl-[acyl-carrier-protein] synthase I" evidence="3">
    <location>
        <begin position="16"/>
        <end position="138"/>
    </location>
</feature>
<reference evidence="5 6" key="1">
    <citation type="submission" date="2019-01" db="EMBL/GenBank/DDBJ databases">
        <title>Sequencing of cultivated peanut Arachis hypogaea provides insights into genome evolution and oil improvement.</title>
        <authorList>
            <person name="Chen X."/>
        </authorList>
    </citation>
    <scope>NUCLEOTIDE SEQUENCE [LARGE SCALE GENOMIC DNA]</scope>
    <source>
        <strain evidence="6">cv. Fuhuasheng</strain>
        <tissue evidence="5">Leaves</tissue>
    </source>
</reference>
<dbReference type="STRING" id="3818.A0A445C846"/>
<dbReference type="GO" id="GO:0009570">
    <property type="term" value="C:chloroplast stroma"/>
    <property type="evidence" value="ECO:0007669"/>
    <property type="project" value="TreeGrafter"/>
</dbReference>
<keyword evidence="6" id="KW-1185">Reference proteome</keyword>
<dbReference type="PANTHER" id="PTHR11712">
    <property type="entry name" value="POLYKETIDE SYNTHASE-RELATED"/>
    <property type="match status" value="1"/>
</dbReference>
<dbReference type="Proteomes" id="UP000289738">
    <property type="component" value="Chromosome A07"/>
</dbReference>
<evidence type="ECO:0000256" key="2">
    <source>
        <dbReference type="ARBA" id="ARBA00022679"/>
    </source>
</evidence>
<dbReference type="GO" id="GO:0006633">
    <property type="term" value="P:fatty acid biosynthetic process"/>
    <property type="evidence" value="ECO:0007669"/>
    <property type="project" value="TreeGrafter"/>
</dbReference>
<accession>A0A445C846</accession>
<dbReference type="InterPro" id="IPR014030">
    <property type="entry name" value="Ketoacyl_synth_N"/>
</dbReference>
<dbReference type="GO" id="GO:0005739">
    <property type="term" value="C:mitochondrion"/>
    <property type="evidence" value="ECO:0007669"/>
    <property type="project" value="TreeGrafter"/>
</dbReference>
<dbReference type="InterPro" id="IPR000794">
    <property type="entry name" value="Beta-ketoacyl_synthase"/>
</dbReference>
<protein>
    <recommendedName>
        <fullName evidence="1">beta-ketoacyl-[acyl-carrier-protein] synthase I</fullName>
        <ecNumber evidence="1">2.3.1.41</ecNumber>
    </recommendedName>
</protein>
<evidence type="ECO:0000256" key="3">
    <source>
        <dbReference type="SAM" id="SignalP"/>
    </source>
</evidence>
<keyword evidence="3" id="KW-0732">Signal</keyword>
<gene>
    <name evidence="5" type="ORF">Ahy_A07g033072</name>
</gene>
<evidence type="ECO:0000313" key="5">
    <source>
        <dbReference type="EMBL" id="RYR47126.1"/>
    </source>
</evidence>
<feature type="signal peptide" evidence="3">
    <location>
        <begin position="1"/>
        <end position="15"/>
    </location>
</feature>
<proteinExistence type="predicted"/>
<sequence length="138" mass="15307">MFCYILALDVMLCGGSDVAIIPIGLGGFVACKSLSQRNTDPTKALRPWDIAIYDIPEPRWICHGEGPGVLLLEDLEHAKVFISFAKILLQVTRPRTCILGNIPRTIVYRNIHQYPEASKVPAVTNIDTSGIHALEEFF</sequence>
<evidence type="ECO:0000313" key="6">
    <source>
        <dbReference type="Proteomes" id="UP000289738"/>
    </source>
</evidence>
<dbReference type="InterPro" id="IPR016039">
    <property type="entry name" value="Thiolase-like"/>
</dbReference>
<dbReference type="GO" id="GO:0004315">
    <property type="term" value="F:3-oxoacyl-[acyl-carrier-protein] synthase activity"/>
    <property type="evidence" value="ECO:0007669"/>
    <property type="project" value="UniProtKB-EC"/>
</dbReference>
<keyword evidence="2" id="KW-0808">Transferase</keyword>
<dbReference type="EMBL" id="SDMP01000007">
    <property type="protein sequence ID" value="RYR47126.1"/>
    <property type="molecule type" value="Genomic_DNA"/>
</dbReference>
<evidence type="ECO:0000256" key="1">
    <source>
        <dbReference type="ARBA" id="ARBA00013191"/>
    </source>
</evidence>
<name>A0A445C846_ARAHY</name>
<dbReference type="Gene3D" id="3.40.47.10">
    <property type="match status" value="1"/>
</dbReference>
<dbReference type="SUPFAM" id="SSF53901">
    <property type="entry name" value="Thiolase-like"/>
    <property type="match status" value="1"/>
</dbReference>
<dbReference type="AlphaFoldDB" id="A0A445C846"/>
<evidence type="ECO:0000259" key="4">
    <source>
        <dbReference type="Pfam" id="PF00109"/>
    </source>
</evidence>
<feature type="domain" description="Beta-ketoacyl synthase-like N-terminal" evidence="4">
    <location>
        <begin position="9"/>
        <end position="78"/>
    </location>
</feature>
<dbReference type="EC" id="2.3.1.41" evidence="1"/>
<organism evidence="5 6">
    <name type="scientific">Arachis hypogaea</name>
    <name type="common">Peanut</name>
    <dbReference type="NCBI Taxonomy" id="3818"/>
    <lineage>
        <taxon>Eukaryota</taxon>
        <taxon>Viridiplantae</taxon>
        <taxon>Streptophyta</taxon>
        <taxon>Embryophyta</taxon>
        <taxon>Tracheophyta</taxon>
        <taxon>Spermatophyta</taxon>
        <taxon>Magnoliopsida</taxon>
        <taxon>eudicotyledons</taxon>
        <taxon>Gunneridae</taxon>
        <taxon>Pentapetalae</taxon>
        <taxon>rosids</taxon>
        <taxon>fabids</taxon>
        <taxon>Fabales</taxon>
        <taxon>Fabaceae</taxon>
        <taxon>Papilionoideae</taxon>
        <taxon>50 kb inversion clade</taxon>
        <taxon>dalbergioids sensu lato</taxon>
        <taxon>Dalbergieae</taxon>
        <taxon>Pterocarpus clade</taxon>
        <taxon>Arachis</taxon>
    </lineage>
</organism>
<dbReference type="PANTHER" id="PTHR11712:SF332">
    <property type="entry name" value="3-OXOACYL-[ACYL-CARRIER-PROTEIN] SYNTHASE II, CHLOROPLASTIC"/>
    <property type="match status" value="1"/>
</dbReference>
<comment type="caution">
    <text evidence="5">The sequence shown here is derived from an EMBL/GenBank/DDBJ whole genome shotgun (WGS) entry which is preliminary data.</text>
</comment>